<evidence type="ECO:0008006" key="4">
    <source>
        <dbReference type="Google" id="ProtNLM"/>
    </source>
</evidence>
<gene>
    <name evidence="2" type="ORF">NV36_09650</name>
</gene>
<protein>
    <recommendedName>
        <fullName evidence="4">3-ketoacyl-ACP reductase</fullName>
    </recommendedName>
</protein>
<proteinExistence type="predicted"/>
<comment type="caution">
    <text evidence="2">The sequence shown here is derived from an EMBL/GenBank/DDBJ whole genome shotgun (WGS) entry which is preliminary data.</text>
</comment>
<dbReference type="RefSeq" id="WP_035326635.1">
    <property type="nucleotide sequence ID" value="NZ_CP015125.1"/>
</dbReference>
<reference evidence="2 3" key="1">
    <citation type="submission" date="2014-10" db="EMBL/GenBank/DDBJ databases">
        <title>Draft genome sequence of the proteorhodopsin-containing marine bacterium Dokdonia donghaensis.</title>
        <authorList>
            <person name="Gomez-Consarnau L."/>
            <person name="Gonzalez J.M."/>
            <person name="Riedel T."/>
            <person name="Jaenicke S."/>
            <person name="Wagner-Doebler I."/>
            <person name="Fuhrman J.A."/>
        </authorList>
    </citation>
    <scope>NUCLEOTIDE SEQUENCE [LARGE SCALE GENOMIC DNA]</scope>
    <source>
        <strain evidence="2 3">DSW-1</strain>
    </source>
</reference>
<name>A0A0A2GV06_9FLAO</name>
<evidence type="ECO:0000313" key="2">
    <source>
        <dbReference type="EMBL" id="KGO07077.1"/>
    </source>
</evidence>
<evidence type="ECO:0000256" key="1">
    <source>
        <dbReference type="SAM" id="SignalP"/>
    </source>
</evidence>
<sequence length="319" mass="36317">MKVFFLAIILTLTAVVNSQTTFVKNAVTKTPVSFATISFGDGRGTFAGEEGEFRFEASKYKDIDSLYISAIGFESKAVATEGLVSQVYLQPAASQLEEVVLTSEKKGKYKKKKLKETTHINYYNSWLPTVESEVAVFFERQEGKSTKVAQLWLPINSEKEFRKKGNMKFSTLFRIQFYKNNNGLPGDAMVHDDIVFRVSEQDDEMYELDISKYQIFIPKGGLYASLQVLGYADPQGKLIQTKKYNEIETPRGVQKVSITFRPLLPFTNDLPAQKTFVRRVFFNNKKWQVFDKSYNENSALVKTGHVNYGMGALLHVYNK</sequence>
<dbReference type="AlphaFoldDB" id="A0A0A2GV06"/>
<feature type="signal peptide" evidence="1">
    <location>
        <begin position="1"/>
        <end position="18"/>
    </location>
</feature>
<feature type="chain" id="PRO_5001987812" description="3-ketoacyl-ACP reductase" evidence="1">
    <location>
        <begin position="19"/>
        <end position="319"/>
    </location>
</feature>
<organism evidence="2 3">
    <name type="scientific">Dokdonia donghaensis DSW-1</name>
    <dbReference type="NCBI Taxonomy" id="1300343"/>
    <lineage>
        <taxon>Bacteria</taxon>
        <taxon>Pseudomonadati</taxon>
        <taxon>Bacteroidota</taxon>
        <taxon>Flavobacteriia</taxon>
        <taxon>Flavobacteriales</taxon>
        <taxon>Flavobacteriaceae</taxon>
        <taxon>Dokdonia</taxon>
    </lineage>
</organism>
<dbReference type="KEGG" id="ddo:I597_0802"/>
<dbReference type="EMBL" id="JSAQ01000001">
    <property type="protein sequence ID" value="KGO07077.1"/>
    <property type="molecule type" value="Genomic_DNA"/>
</dbReference>
<keyword evidence="1" id="KW-0732">Signal</keyword>
<evidence type="ECO:0000313" key="3">
    <source>
        <dbReference type="Proteomes" id="UP000030140"/>
    </source>
</evidence>
<accession>A0A0A2GV06</accession>
<keyword evidence="3" id="KW-1185">Reference proteome</keyword>
<dbReference type="Proteomes" id="UP000030140">
    <property type="component" value="Unassembled WGS sequence"/>
</dbReference>
<dbReference type="PATRIC" id="fig|1300343.5.peg.814"/>
<dbReference type="OrthoDB" id="1157021at2"/>